<dbReference type="SUPFAM" id="SSF49373">
    <property type="entry name" value="Invasin/intimin cell-adhesion fragments"/>
    <property type="match status" value="1"/>
</dbReference>
<gene>
    <name evidence="13" type="ORF">KFK09_012240</name>
</gene>
<proteinExistence type="inferred from homology"/>
<keyword evidence="3 10" id="KW-0812">Transmembrane</keyword>
<dbReference type="PANTHER" id="PTHR23019">
    <property type="entry name" value="NUCLEAR PORE MEMBRANE GLYCOPROTEIN GP210-RELATED"/>
    <property type="match status" value="1"/>
</dbReference>
<dbReference type="InterPro" id="IPR045197">
    <property type="entry name" value="NUP210-like"/>
</dbReference>
<dbReference type="Pfam" id="PF26182">
    <property type="entry name" value="Ig_NUP210_5th"/>
    <property type="match status" value="1"/>
</dbReference>
<dbReference type="Pfam" id="PF22967">
    <property type="entry name" value="Ig_NUP210_1st"/>
    <property type="match status" value="1"/>
</dbReference>
<dbReference type="Pfam" id="PF22962">
    <property type="entry name" value="Ig_NUP210_7th"/>
    <property type="match status" value="1"/>
</dbReference>
<feature type="domain" description="BIG2" evidence="12">
    <location>
        <begin position="1151"/>
        <end position="1227"/>
    </location>
</feature>
<dbReference type="PANTHER" id="PTHR23019:SF0">
    <property type="entry name" value="NUCLEAR PORE MEMBRANE GLYCOPROTEIN 210"/>
    <property type="match status" value="1"/>
</dbReference>
<dbReference type="InterPro" id="IPR055098">
    <property type="entry name" value="Ig_NUP210_3rd"/>
</dbReference>
<accession>A0A8T3BH54</accession>
<evidence type="ECO:0000256" key="5">
    <source>
        <dbReference type="ARBA" id="ARBA00022989"/>
    </source>
</evidence>
<evidence type="ECO:0000313" key="13">
    <source>
        <dbReference type="EMBL" id="KAI0511610.1"/>
    </source>
</evidence>
<keyword evidence="6 10" id="KW-0472">Membrane</keyword>
<evidence type="ECO:0000256" key="8">
    <source>
        <dbReference type="ARBA" id="ARBA00023242"/>
    </source>
</evidence>
<feature type="domain" description="BIG2" evidence="12">
    <location>
        <begin position="1561"/>
        <end position="1634"/>
    </location>
</feature>
<dbReference type="Pfam" id="PF24425">
    <property type="entry name" value="Ig_GP210_15th"/>
    <property type="match status" value="1"/>
</dbReference>
<dbReference type="Pfam" id="PF22963">
    <property type="entry name" value="Ig_NUP210_3rd"/>
    <property type="match status" value="1"/>
</dbReference>
<dbReference type="InterPro" id="IPR056233">
    <property type="entry name" value="Ig_GP210_16th"/>
</dbReference>
<dbReference type="SMR" id="A0A8T3BH54"/>
<reference evidence="13" key="1">
    <citation type="journal article" date="2022" name="Front. Genet.">
        <title>Chromosome-Scale Assembly of the Dendrobium nobile Genome Provides Insights Into the Molecular Mechanism of the Biosynthesis of the Medicinal Active Ingredient of Dendrobium.</title>
        <authorList>
            <person name="Xu Q."/>
            <person name="Niu S.-C."/>
            <person name="Li K.-L."/>
            <person name="Zheng P.-J."/>
            <person name="Zhang X.-J."/>
            <person name="Jia Y."/>
            <person name="Liu Y."/>
            <person name="Niu Y.-X."/>
            <person name="Yu L.-H."/>
            <person name="Chen D.-F."/>
            <person name="Zhang G.-Q."/>
        </authorList>
    </citation>
    <scope>NUCLEOTIDE SEQUENCE</scope>
    <source>
        <tissue evidence="13">Leaf</tissue>
    </source>
</reference>
<dbReference type="Gene3D" id="2.60.40.1080">
    <property type="match status" value="1"/>
</dbReference>
<organism evidence="13 14">
    <name type="scientific">Dendrobium nobile</name>
    <name type="common">Orchid</name>
    <dbReference type="NCBI Taxonomy" id="94219"/>
    <lineage>
        <taxon>Eukaryota</taxon>
        <taxon>Viridiplantae</taxon>
        <taxon>Streptophyta</taxon>
        <taxon>Embryophyta</taxon>
        <taxon>Tracheophyta</taxon>
        <taxon>Spermatophyta</taxon>
        <taxon>Magnoliopsida</taxon>
        <taxon>Liliopsida</taxon>
        <taxon>Asparagales</taxon>
        <taxon>Orchidaceae</taxon>
        <taxon>Epidendroideae</taxon>
        <taxon>Malaxideae</taxon>
        <taxon>Dendrobiinae</taxon>
        <taxon>Dendrobium</taxon>
    </lineage>
</organism>
<feature type="transmembrane region" description="Helical" evidence="10">
    <location>
        <begin position="1869"/>
        <end position="1892"/>
    </location>
</feature>
<dbReference type="InterPro" id="IPR055096">
    <property type="entry name" value="Ig_NUP210_1st"/>
</dbReference>
<evidence type="ECO:0000256" key="4">
    <source>
        <dbReference type="ARBA" id="ARBA00022729"/>
    </source>
</evidence>
<dbReference type="Proteomes" id="UP000829196">
    <property type="component" value="Unassembled WGS sequence"/>
</dbReference>
<keyword evidence="7" id="KW-0325">Glycoprotein</keyword>
<dbReference type="InterPro" id="IPR056232">
    <property type="entry name" value="Ig_GP210_15th"/>
</dbReference>
<dbReference type="GO" id="GO:0031965">
    <property type="term" value="C:nuclear membrane"/>
    <property type="evidence" value="ECO:0007669"/>
    <property type="project" value="UniProtKB-SubCell"/>
</dbReference>
<dbReference type="Pfam" id="PF22969">
    <property type="entry name" value="Ig_NUP210_2nd"/>
    <property type="match status" value="1"/>
</dbReference>
<dbReference type="InterPro" id="IPR055097">
    <property type="entry name" value="Ig_NUP210_2nd"/>
</dbReference>
<keyword evidence="5 10" id="KW-1133">Transmembrane helix</keyword>
<comment type="caution">
    <text evidence="13">The sequence shown here is derived from an EMBL/GenBank/DDBJ whole genome shotgun (WGS) entry which is preliminary data.</text>
</comment>
<sequence length="1964" mass="214960">MVPLAAVIVGLLLPLAAAATSSSGPHIADLNILLPPRLTNPVQYRLQGSDGCFSWSWDHHDLLLVQPEYNGSSQCSTSAKLISIAPYSDRKETAVYATDLRTGSMVRCKVLIDKISRIKIFHHAVKINLDDLATLHITAFDDEENVFSSLVGLRFSWKLIPKSLDESMHHLIHVPLKETPLGDCVSGFCEDLDVQLQLEDKGLGSDLYVVKGIGIGHEIVKAKLLEPQLEHVEDEITLTVAEAMSLDPPSPVFVTVGSLIYYSLRVIHRNTHRVIELPSPHHQWSVQNCSVARVDSMMGTVYAVRLGMTNVVVEDTRVSGHIQTSALHVVLPDNLLLYLVPVTSSIDPVEGIDPVPSSGVWYVFPGQLYIIYMKVFSEGPDSNEILITENTDLKLEDNAFVSWDILPVSNADAAKYGWRNSRLLKPYSVGEGTLTASLFYHSENNEEVQVLEVVQAVTVCRKVKFSIKEQVESLDSIRIPWAPGIYQEIQLNATGGCGKLFWLSANEAIVSVTASGFVRAKRLGTTTIKVFSLFDSINRDEVVLEVTSPSAMVVLPIYPVEVAVGTELKAAVSLKTSDGNYFYQCDAFNSFMKWNVFSESETFRALNTTEKICEADMLHLTEISKQSYVQPCAWTCLFAYGTGRAMLHATLSIDLHSPFHFMDGPLILKTAFPIAAYSPLVAYQAGNGNRFGGYWIDVPEINNGIKHSYSTALDELYLAPGSAMDVHLSGGPERWDLHVEYVESVEVTSEQDLPVTDGIQVQQTHHNGRRLYTALCLSVGQFKLLFSRGNLVGVNHPVATIANLELSVMCSFPSSIALVANEPANTLDVIEIAANADRGPGQVRSSPITVAYGCTIRIAAVGLHITKKVFANSSSLCLSWELIGCKDLAYWRDNESCKRSMNNSWERFLVLNKISGLCTVRASVIGFSKTMVSHPLGKEYLRVESATGILTDALQLQLVPSLRVLPEFLLIVFDPEAKANLSISGGTCFLDAVTNDTHVAHIAQPSENTKCSHLIVSPNGPGTALMTIRDIGLSPPLVAFSLVKVANVEWIKIASEEEISLMEGTIRTFEVVAGTNDGYIFESSQFAFMNIHVLLEDGIVEVIGKNNSSSIVMVCSNFSVRAATVGITTIYVRARQRSGHERLSQSVKVEVYKPLQLHPDYIYLTPGSSYLLTAKGGPITGGFMEYASMDEATAVVQASSGKLSAIAIGNATVRAAVYGQTGELICDAYSRVEVGVPSIMILSSQSDQLCIGCKMPIFPSFLQGSLFSFYEVCNNYEWTVDNEKTVHHEDAGSLTSVVEKVQLQCADGWSTFCNFSDSDVGFIKELFGRSSGRAEVSVSFSCDFLLSGTTQTVHYTASKTLTVVPDPPLALGMPITWVLPPSYTTSDLLPSLTDSYGLDVHSHRKGVVYSVLRTCESKHDSISIHGGKIRTRDSIDLACILGKDLTTRRTEIASCVRVAQVAQVRVSAGENSFHSAYLGVNARLELKIDYCDELGFKFAEANGVVPLDVEINYPNVLSIQMSDAGSITSAEKIILQAKGPGRALARISISHNPNKAEFILVSVGAQLYPENPVLNVGNAINFSVIADDGLLPGQWFCSNESVLSLNKITGEAHASAVGRTQVFFQSSNFKLQTVASVIKLNQIIVDTPSGTLTNAPFPSKGYKFAVKLSDLSGYKYKYSGDHFEVPFDCRVDPPMLGYAKPWIDDVVGDFCCLFFPYTPKHLQINFSKSKDFQSKEINNSEGFMYVTIIASLKEAPYVTGSAHAIFVGGFSTEIEQLNLSRSYNQSRITVTGNTDLELYWNLKDILLVTSISKEGSGIGGSAEYDVKVLKSQSFKDKIIFVLPATGQKAEVDVTYEDGTSAASARASSITWSAVIICVIVLILTFFLFLKLLDRPTRPVTTRPTAPSSSAVTGPSTPQPPSALANSPFSPRTPQPFVEYVRRTIDETPYYKRDGRRRFDPQHTY</sequence>
<comment type="similarity">
    <text evidence="2">Belongs to the NUP210 family.</text>
</comment>
<dbReference type="SMART" id="SM00635">
    <property type="entry name" value="BID_2"/>
    <property type="match status" value="3"/>
</dbReference>
<evidence type="ECO:0000259" key="12">
    <source>
        <dbReference type="SMART" id="SM00635"/>
    </source>
</evidence>
<keyword evidence="14" id="KW-1185">Reference proteome</keyword>
<dbReference type="Pfam" id="PF24427">
    <property type="entry name" value="Ig_GP210_16th"/>
    <property type="match status" value="1"/>
</dbReference>
<feature type="region of interest" description="Disordered" evidence="9">
    <location>
        <begin position="1898"/>
        <end position="1934"/>
    </location>
</feature>
<evidence type="ECO:0000256" key="10">
    <source>
        <dbReference type="SAM" id="Phobius"/>
    </source>
</evidence>
<comment type="subcellular location">
    <subcellularLocation>
        <location evidence="1">Nucleus membrane</location>
        <topology evidence="1">Single-pass membrane protein</topology>
    </subcellularLocation>
</comment>
<evidence type="ECO:0000256" key="2">
    <source>
        <dbReference type="ARBA" id="ARBA00007313"/>
    </source>
</evidence>
<protein>
    <recommendedName>
        <fullName evidence="12">BIG2 domain-containing protein</fullName>
    </recommendedName>
</protein>
<evidence type="ECO:0000313" key="14">
    <source>
        <dbReference type="Proteomes" id="UP000829196"/>
    </source>
</evidence>
<evidence type="ECO:0000256" key="1">
    <source>
        <dbReference type="ARBA" id="ARBA00004590"/>
    </source>
</evidence>
<feature type="chain" id="PRO_5035836253" description="BIG2 domain-containing protein" evidence="11">
    <location>
        <begin position="19"/>
        <end position="1964"/>
    </location>
</feature>
<evidence type="ECO:0000256" key="11">
    <source>
        <dbReference type="SAM" id="SignalP"/>
    </source>
</evidence>
<feature type="domain" description="BIG2" evidence="12">
    <location>
        <begin position="473"/>
        <end position="544"/>
    </location>
</feature>
<evidence type="ECO:0000256" key="9">
    <source>
        <dbReference type="SAM" id="MobiDB-lite"/>
    </source>
</evidence>
<dbReference type="OrthoDB" id="361283at2759"/>
<feature type="compositionally biased region" description="Low complexity" evidence="9">
    <location>
        <begin position="1898"/>
        <end position="1912"/>
    </location>
</feature>
<dbReference type="InterPro" id="IPR055099">
    <property type="entry name" value="Ig_NUP210_7th"/>
</dbReference>
<dbReference type="InterPro" id="IPR003343">
    <property type="entry name" value="Big_2"/>
</dbReference>
<dbReference type="EMBL" id="JAGYWB010000009">
    <property type="protein sequence ID" value="KAI0511610.1"/>
    <property type="molecule type" value="Genomic_DNA"/>
</dbReference>
<keyword evidence="8" id="KW-0539">Nucleus</keyword>
<evidence type="ECO:0000256" key="6">
    <source>
        <dbReference type="ARBA" id="ARBA00023136"/>
    </source>
</evidence>
<feature type="signal peptide" evidence="11">
    <location>
        <begin position="1"/>
        <end position="18"/>
    </location>
</feature>
<evidence type="ECO:0000256" key="3">
    <source>
        <dbReference type="ARBA" id="ARBA00022692"/>
    </source>
</evidence>
<keyword evidence="4 11" id="KW-0732">Signal</keyword>
<name>A0A8T3BH54_DENNO</name>
<evidence type="ECO:0000256" key="7">
    <source>
        <dbReference type="ARBA" id="ARBA00023180"/>
    </source>
</evidence>
<dbReference type="InterPro" id="IPR008964">
    <property type="entry name" value="Invasin/intimin_cell_adhesion"/>
</dbReference>